<dbReference type="SUPFAM" id="SSF47240">
    <property type="entry name" value="Ferritin-like"/>
    <property type="match status" value="1"/>
</dbReference>
<protein>
    <recommendedName>
        <fullName evidence="3">Ferritin-like domain-containing protein</fullName>
    </recommendedName>
</protein>
<dbReference type="RefSeq" id="WP_095989778.1">
    <property type="nucleotide sequence ID" value="NZ_CP022098.1"/>
</dbReference>
<evidence type="ECO:0000313" key="1">
    <source>
        <dbReference type="EMBL" id="ATB42183.1"/>
    </source>
</evidence>
<sequence length="252" mass="28080">MGSSSNVIAELTIEALRASGARGLASYERLLCASFEACAPPFGKRWYGEAYREQAADPSWLARSLVTNAEKEAEGARMLWRMAGLIESPVIAEQVRRHAIDESNHARYYIAMLGLAFPGCAGEDVQAQLDAISPRYSVREHPERGAVTEEPVLTLDALVQMNIGEIRTRVHQLLLYPMLMRHSPPEQHARIKGVLDVITSDETRHIAYTAQAMEAMARDGSEELVRDMLFSRLEQFCVLTMKELEALTFDGA</sequence>
<dbReference type="EMBL" id="CP022098">
    <property type="protein sequence ID" value="ATB42183.1"/>
    <property type="molecule type" value="Genomic_DNA"/>
</dbReference>
<name>A0A250JEZ2_9BACT</name>
<dbReference type="KEGG" id="cfus:CYFUS_007660"/>
<evidence type="ECO:0008006" key="3">
    <source>
        <dbReference type="Google" id="ProtNLM"/>
    </source>
</evidence>
<accession>A0A250JEZ2</accession>
<dbReference type="Proteomes" id="UP000217257">
    <property type="component" value="Chromosome"/>
</dbReference>
<organism evidence="1 2">
    <name type="scientific">Cystobacter fuscus</name>
    <dbReference type="NCBI Taxonomy" id="43"/>
    <lineage>
        <taxon>Bacteria</taxon>
        <taxon>Pseudomonadati</taxon>
        <taxon>Myxococcota</taxon>
        <taxon>Myxococcia</taxon>
        <taxon>Myxococcales</taxon>
        <taxon>Cystobacterineae</taxon>
        <taxon>Archangiaceae</taxon>
        <taxon>Cystobacter</taxon>
    </lineage>
</organism>
<proteinExistence type="predicted"/>
<evidence type="ECO:0000313" key="2">
    <source>
        <dbReference type="Proteomes" id="UP000217257"/>
    </source>
</evidence>
<gene>
    <name evidence="1" type="ORF">CYFUS_007660</name>
</gene>
<reference evidence="1 2" key="1">
    <citation type="submission" date="2017-06" db="EMBL/GenBank/DDBJ databases">
        <title>Sequencing and comparative analysis of myxobacterial genomes.</title>
        <authorList>
            <person name="Rupp O."/>
            <person name="Goesmann A."/>
            <person name="Sogaard-Andersen L."/>
        </authorList>
    </citation>
    <scope>NUCLEOTIDE SEQUENCE [LARGE SCALE GENOMIC DNA]</scope>
    <source>
        <strain evidence="1 2">DSM 52655</strain>
    </source>
</reference>
<dbReference type="InterPro" id="IPR009078">
    <property type="entry name" value="Ferritin-like_SF"/>
</dbReference>
<dbReference type="AlphaFoldDB" id="A0A250JEZ2"/>